<protein>
    <submittedName>
        <fullName evidence="4">7319_t:CDS:1</fullName>
    </submittedName>
</protein>
<dbReference type="PANTHER" id="PTHR16130:SF2">
    <property type="entry name" value="LYSOSOMAL COBALAMIN TRANSPORT ESCORT PROTEIN LMBD1"/>
    <property type="match status" value="1"/>
</dbReference>
<feature type="domain" description="CBS" evidence="3">
    <location>
        <begin position="235"/>
        <end position="291"/>
    </location>
</feature>
<keyword evidence="2" id="KW-1133">Transmembrane helix</keyword>
<feature type="domain" description="CBS" evidence="3">
    <location>
        <begin position="297"/>
        <end position="360"/>
    </location>
</feature>
<sequence length="836" mass="94519">MNEEDLNHKPQNRESFPRSLYLGLDPSQYQSFSINSALEGNQIRQQTEQTGLISARNRVCAFLKQHSSYDVLPVSYRIIVLDTSLLVKKALAALMQNGVVSAPLWDSTNQKFAGMLTVSDFINLIQYYYKHSSYSVALEEIEQFQIQQLRDVESRLGSPSPQLMSIHPLKSLYEACKLLVEAHAHRLPLVDEDSETGQETIVSVLTQYRILKFIAMNCKETKDLRKPLSEIKIGVYENIATAKMSTPVIEVVNLFAERRISSVPIVDDNGTVLNVYETMLVRAGAYDGMDLPVGEAMLRRTEDFPGVHTCTLNDCLNSMFDLIRKAPVHRLIVVDSENKLKGIVSLSDIMRTIALLPVDIFLVSSTTNPDTGLKHSWATKEQVDSIVGELKFVYYGMYGLIAVFCAVLIPFAYFYFEELEEDETSQQRFLGALKYTAFFIAFIFTCLIFGILIQPQEKTPIDLDFFRKLLTGSMGERSISFVMAVLMIVGMAVSITYTAPGLSLLPIGMIKGTKQYDTLENAEIVNNLVLNREKQRIIRAKYQGSNNAMSRIDTKEMEKLQTEEKILVRQLRESEASRTGIWNKILYILRPFEFVGGIILLLLTVGIVLSVFLTCIDKIKNSVCGKDCGYIISHSEIFNPLNYIFVHLSKYFPVDYFFAVLLILYFFSSTVVGVVSIGIRFLWIHLYKIRRSATPPQALLFAAMVLMMSLLALNYTLTMVVAPQYAQFGSQKYCNHTVGEVRDCHDYPQLIIPCDVTAPTDICTPTITSTFLHRIMMNTPFFGVVFYYAQWAFLAVVGVGIIWSLIRSPGRAYDDGALEEEEEGLLNSSRNRNNQQ</sequence>
<dbReference type="AlphaFoldDB" id="A0A9N9HDW4"/>
<dbReference type="SUPFAM" id="SSF54631">
    <property type="entry name" value="CBS-domain pair"/>
    <property type="match status" value="2"/>
</dbReference>
<feature type="transmembrane region" description="Helical" evidence="2">
    <location>
        <begin position="392"/>
        <end position="415"/>
    </location>
</feature>
<feature type="transmembrane region" description="Helical" evidence="2">
    <location>
        <begin position="785"/>
        <end position="806"/>
    </location>
</feature>
<keyword evidence="1" id="KW-0129">CBS domain</keyword>
<proteinExistence type="predicted"/>
<evidence type="ECO:0000256" key="2">
    <source>
        <dbReference type="SAM" id="Phobius"/>
    </source>
</evidence>
<dbReference type="CDD" id="cd04641">
    <property type="entry name" value="CBS_euAMPK_gamma-like_repeat2"/>
    <property type="match status" value="1"/>
</dbReference>
<keyword evidence="5" id="KW-1185">Reference proteome</keyword>
<evidence type="ECO:0000313" key="5">
    <source>
        <dbReference type="Proteomes" id="UP000789342"/>
    </source>
</evidence>
<feature type="domain" description="CBS" evidence="3">
    <location>
        <begin position="74"/>
        <end position="133"/>
    </location>
</feature>
<dbReference type="PANTHER" id="PTHR16130">
    <property type="entry name" value="LYSOSOMAL COBALAMIN TRANSPORTER-RELATED"/>
    <property type="match status" value="1"/>
</dbReference>
<dbReference type="CDD" id="cd04618">
    <property type="entry name" value="CBS_euAMPK_gamma-like_repeat1"/>
    <property type="match status" value="1"/>
</dbReference>
<evidence type="ECO:0000256" key="1">
    <source>
        <dbReference type="PROSITE-ProRule" id="PRU00703"/>
    </source>
</evidence>
<dbReference type="EMBL" id="CAJVPV010012158">
    <property type="protein sequence ID" value="CAG8667973.1"/>
    <property type="molecule type" value="Genomic_DNA"/>
</dbReference>
<dbReference type="PROSITE" id="PS51371">
    <property type="entry name" value="CBS"/>
    <property type="match status" value="4"/>
</dbReference>
<dbReference type="Proteomes" id="UP000789342">
    <property type="component" value="Unassembled WGS sequence"/>
</dbReference>
<dbReference type="SMART" id="SM00116">
    <property type="entry name" value="CBS"/>
    <property type="match status" value="4"/>
</dbReference>
<keyword evidence="2" id="KW-0812">Transmembrane</keyword>
<gene>
    <name evidence="4" type="ORF">AMORRO_LOCUS10704</name>
</gene>
<dbReference type="Gene3D" id="3.10.580.10">
    <property type="entry name" value="CBS-domain"/>
    <property type="match status" value="2"/>
</dbReference>
<feature type="transmembrane region" description="Helical" evidence="2">
    <location>
        <begin position="479"/>
        <end position="505"/>
    </location>
</feature>
<dbReference type="Pfam" id="PF00571">
    <property type="entry name" value="CBS"/>
    <property type="match status" value="3"/>
</dbReference>
<feature type="transmembrane region" description="Helical" evidence="2">
    <location>
        <begin position="594"/>
        <end position="613"/>
    </location>
</feature>
<organism evidence="4 5">
    <name type="scientific">Acaulospora morrowiae</name>
    <dbReference type="NCBI Taxonomy" id="94023"/>
    <lineage>
        <taxon>Eukaryota</taxon>
        <taxon>Fungi</taxon>
        <taxon>Fungi incertae sedis</taxon>
        <taxon>Mucoromycota</taxon>
        <taxon>Glomeromycotina</taxon>
        <taxon>Glomeromycetes</taxon>
        <taxon>Diversisporales</taxon>
        <taxon>Acaulosporaceae</taxon>
        <taxon>Acaulospora</taxon>
    </lineage>
</organism>
<keyword evidence="2" id="KW-0472">Membrane</keyword>
<feature type="transmembrane region" description="Helical" evidence="2">
    <location>
        <begin position="698"/>
        <end position="717"/>
    </location>
</feature>
<feature type="transmembrane region" description="Helical" evidence="2">
    <location>
        <begin position="656"/>
        <end position="686"/>
    </location>
</feature>
<feature type="transmembrane region" description="Helical" evidence="2">
    <location>
        <begin position="435"/>
        <end position="453"/>
    </location>
</feature>
<evidence type="ECO:0000313" key="4">
    <source>
        <dbReference type="EMBL" id="CAG8667973.1"/>
    </source>
</evidence>
<dbReference type="InterPro" id="IPR050854">
    <property type="entry name" value="LMBD1_LysCbl_Transport"/>
</dbReference>
<accession>A0A9N9HDW4</accession>
<name>A0A9N9HDW4_9GLOM</name>
<feature type="domain" description="CBS" evidence="3">
    <location>
        <begin position="159"/>
        <end position="224"/>
    </location>
</feature>
<dbReference type="GO" id="GO:0072665">
    <property type="term" value="P:protein localization to vacuole"/>
    <property type="evidence" value="ECO:0007669"/>
    <property type="project" value="TreeGrafter"/>
</dbReference>
<dbReference type="InterPro" id="IPR046342">
    <property type="entry name" value="CBS_dom_sf"/>
</dbReference>
<dbReference type="OrthoDB" id="286637at2759"/>
<dbReference type="GO" id="GO:0005774">
    <property type="term" value="C:vacuolar membrane"/>
    <property type="evidence" value="ECO:0007669"/>
    <property type="project" value="TreeGrafter"/>
</dbReference>
<reference evidence="4" key="1">
    <citation type="submission" date="2021-06" db="EMBL/GenBank/DDBJ databases">
        <authorList>
            <person name="Kallberg Y."/>
            <person name="Tangrot J."/>
            <person name="Rosling A."/>
        </authorList>
    </citation>
    <scope>NUCLEOTIDE SEQUENCE</scope>
    <source>
        <strain evidence="4">CL551</strain>
    </source>
</reference>
<evidence type="ECO:0000259" key="3">
    <source>
        <dbReference type="PROSITE" id="PS51371"/>
    </source>
</evidence>
<dbReference type="InterPro" id="IPR000644">
    <property type="entry name" value="CBS_dom"/>
</dbReference>
<comment type="caution">
    <text evidence="4">The sequence shown here is derived from an EMBL/GenBank/DDBJ whole genome shotgun (WGS) entry which is preliminary data.</text>
</comment>